<evidence type="ECO:0000313" key="1">
    <source>
        <dbReference type="Proteomes" id="UP001652620"/>
    </source>
</evidence>
<name>A0A6I9VFR5_BACDO</name>
<proteinExistence type="predicted"/>
<dbReference type="KEGG" id="bdr:105232122"/>
<reference evidence="1" key="1">
    <citation type="submission" date="2025-05" db="UniProtKB">
        <authorList>
            <consortium name="RefSeq"/>
        </authorList>
    </citation>
    <scope>NUCLEOTIDE SEQUENCE [LARGE SCALE GENOMIC DNA]</scope>
</reference>
<keyword evidence="1" id="KW-1185">Reference proteome</keyword>
<dbReference type="OMA" id="HPMDSSK"/>
<accession>A0A6I9VFR5</accession>
<protein>
    <submittedName>
        <fullName evidence="2">Uncharacterized protein LOC105232122</fullName>
    </submittedName>
</protein>
<sequence length="136" mass="16036">MKTIIAPEVDMLIVSRSSRNSRKSIMNFAPKIGLTMVNYAKLDDIDNFYLDCQEFRDYYRDPYNKISRPEAFKKHYGKCGRREIDKNTVSLSLPPTWVREKQPVVYPLKYGRKLRLDEGIILGGQYDRTSCIKYKR</sequence>
<dbReference type="GeneID" id="105232122"/>
<dbReference type="OrthoDB" id="8181742at2759"/>
<dbReference type="RefSeq" id="XP_011212034.1">
    <property type="nucleotide sequence ID" value="XM_011213732.4"/>
</dbReference>
<dbReference type="Proteomes" id="UP001652620">
    <property type="component" value="Chromosome 2"/>
</dbReference>
<organism evidence="1 2">
    <name type="scientific">Bactrocera dorsalis</name>
    <name type="common">Oriental fruit fly</name>
    <name type="synonym">Dacus dorsalis</name>
    <dbReference type="NCBI Taxonomy" id="27457"/>
    <lineage>
        <taxon>Eukaryota</taxon>
        <taxon>Metazoa</taxon>
        <taxon>Ecdysozoa</taxon>
        <taxon>Arthropoda</taxon>
        <taxon>Hexapoda</taxon>
        <taxon>Insecta</taxon>
        <taxon>Pterygota</taxon>
        <taxon>Neoptera</taxon>
        <taxon>Endopterygota</taxon>
        <taxon>Diptera</taxon>
        <taxon>Brachycera</taxon>
        <taxon>Muscomorpha</taxon>
        <taxon>Tephritoidea</taxon>
        <taxon>Tephritidae</taxon>
        <taxon>Bactrocera</taxon>
        <taxon>Bactrocera</taxon>
    </lineage>
</organism>
<evidence type="ECO:0000313" key="2">
    <source>
        <dbReference type="RefSeq" id="XP_011212034.1"/>
    </source>
</evidence>
<dbReference type="InParanoid" id="A0A6I9VFR5"/>
<dbReference type="AlphaFoldDB" id="A0A6I9VFR5"/>
<reference evidence="2" key="2">
    <citation type="submission" date="2025-08" db="UniProtKB">
        <authorList>
            <consortium name="RefSeq"/>
        </authorList>
    </citation>
    <scope>IDENTIFICATION</scope>
    <source>
        <tissue evidence="2">Adult</tissue>
    </source>
</reference>
<gene>
    <name evidence="2" type="primary">LOC105232122</name>
</gene>